<dbReference type="GO" id="GO:0003677">
    <property type="term" value="F:DNA binding"/>
    <property type="evidence" value="ECO:0007669"/>
    <property type="project" value="InterPro"/>
</dbReference>
<sequence length="592" mass="64132">MKEDVDYTEAVEKAKQGDQQAKEVLYIETCQHMFFLAKSIVKSDEEAMDIIHDSYICVFQKLDNIKNAAGFKSYLRTTVANRCKNYLRKKKPLYLSDMTEDGTELELEDTDGVIPGELVGNEDVIECVRRVVESLPEEQRMCVILRYYDEMSLQEIADTLEISLGTVKSRLSRANKKMRDEIERLEEEENKKFRCIIPFFWLRAGLEGMENETDVPKALEVKVFGKSIRRGVSKMARNIIVAAAALAIAGGVFLTACGNDEGKKGTTSSLADTSSISSAAEDSSSEAEVKEPKVFECELEAGSEMTAAELAAKLSDDKIDTAAFASGEEKIALDKLGVQSISLNIKLATGEEELWNITVTVVDSEKPKFTGIKEKYEITEGGKLPDFKKGVSVKDNYDESVEFTAELDGKAKKFDYKAGKYTITYKAKDSSGNEVTATSKLIIKEKPEEEKKDDEKSEEPSDNNNNGNSDNNGGGSSNNNGGGNSNNGGNGGGNSNNGGGNGNGGSQNNGGGSSNNNGGGSSNNNDGNSGSGGGGKSWSWDDDEGHHEGTIDDGTTPGGNTQGTGTRQYGDPFGWGYDYWYVVYPNGEITTI</sequence>
<dbReference type="PANTHER" id="PTHR43133:SF51">
    <property type="entry name" value="RNA POLYMERASE SIGMA FACTOR"/>
    <property type="match status" value="1"/>
</dbReference>
<dbReference type="EMBL" id="JAOQJZ010000009">
    <property type="protein sequence ID" value="MCU6706211.1"/>
    <property type="molecule type" value="Genomic_DNA"/>
</dbReference>
<dbReference type="GO" id="GO:0016987">
    <property type="term" value="F:sigma factor activity"/>
    <property type="evidence" value="ECO:0007669"/>
    <property type="project" value="UniProtKB-KW"/>
</dbReference>
<comment type="caution">
    <text evidence="9">The sequence shown here is derived from an EMBL/GenBank/DDBJ whole genome shotgun (WGS) entry which is preliminary data.</text>
</comment>
<feature type="compositionally biased region" description="Low complexity" evidence="5">
    <location>
        <begin position="462"/>
        <end position="471"/>
    </location>
</feature>
<evidence type="ECO:0000313" key="10">
    <source>
        <dbReference type="Proteomes" id="UP001208131"/>
    </source>
</evidence>
<dbReference type="Gene3D" id="1.10.10.10">
    <property type="entry name" value="Winged helix-like DNA-binding domain superfamily/Winged helix DNA-binding domain"/>
    <property type="match status" value="1"/>
</dbReference>
<feature type="compositionally biased region" description="Basic and acidic residues" evidence="5">
    <location>
        <begin position="442"/>
        <end position="459"/>
    </location>
</feature>
<keyword evidence="10" id="KW-1185">Reference proteome</keyword>
<keyword evidence="2" id="KW-0805">Transcription regulation</keyword>
<protein>
    <submittedName>
        <fullName evidence="9">Sigma-70 family RNA polymerase sigma factor</fullName>
    </submittedName>
</protein>
<dbReference type="Gene3D" id="2.60.40.10">
    <property type="entry name" value="Immunoglobulins"/>
    <property type="match status" value="1"/>
</dbReference>
<keyword evidence="3" id="KW-0731">Sigma factor</keyword>
<evidence type="ECO:0000256" key="5">
    <source>
        <dbReference type="SAM" id="MobiDB-lite"/>
    </source>
</evidence>
<keyword evidence="6" id="KW-1133">Transmembrane helix</keyword>
<dbReference type="InterPro" id="IPR036388">
    <property type="entry name" value="WH-like_DNA-bd_sf"/>
</dbReference>
<dbReference type="Proteomes" id="UP001208131">
    <property type="component" value="Unassembled WGS sequence"/>
</dbReference>
<feature type="region of interest" description="Disordered" evidence="5">
    <location>
        <begin position="264"/>
        <end position="290"/>
    </location>
</feature>
<feature type="domain" description="RNA polymerase sigma-70 region 2" evidence="7">
    <location>
        <begin position="35"/>
        <end position="91"/>
    </location>
</feature>
<dbReference type="InterPro" id="IPR013249">
    <property type="entry name" value="RNA_pol_sigma70_r4_t2"/>
</dbReference>
<dbReference type="InterPro" id="IPR013325">
    <property type="entry name" value="RNA_pol_sigma_r2"/>
</dbReference>
<evidence type="ECO:0000256" key="3">
    <source>
        <dbReference type="ARBA" id="ARBA00023082"/>
    </source>
</evidence>
<dbReference type="PANTHER" id="PTHR43133">
    <property type="entry name" value="RNA POLYMERASE ECF-TYPE SIGMA FACTO"/>
    <property type="match status" value="1"/>
</dbReference>
<organism evidence="9 10">
    <name type="scientific">Hominimerdicola aceti</name>
    <dbReference type="NCBI Taxonomy" id="2981726"/>
    <lineage>
        <taxon>Bacteria</taxon>
        <taxon>Bacillati</taxon>
        <taxon>Bacillota</taxon>
        <taxon>Clostridia</taxon>
        <taxon>Eubacteriales</taxon>
        <taxon>Oscillospiraceae</taxon>
        <taxon>Hominimerdicola</taxon>
    </lineage>
</organism>
<feature type="region of interest" description="Disordered" evidence="5">
    <location>
        <begin position="429"/>
        <end position="574"/>
    </location>
</feature>
<evidence type="ECO:0000256" key="6">
    <source>
        <dbReference type="SAM" id="Phobius"/>
    </source>
</evidence>
<gene>
    <name evidence="9" type="ORF">OCV57_09780</name>
</gene>
<name>A0AAE3IH62_9FIRM</name>
<keyword evidence="6" id="KW-0812">Transmembrane</keyword>
<dbReference type="SUPFAM" id="SSF88659">
    <property type="entry name" value="Sigma3 and sigma4 domains of RNA polymerase sigma factors"/>
    <property type="match status" value="1"/>
</dbReference>
<dbReference type="CDD" id="cd06171">
    <property type="entry name" value="Sigma70_r4"/>
    <property type="match status" value="1"/>
</dbReference>
<feature type="transmembrane region" description="Helical" evidence="6">
    <location>
        <begin position="235"/>
        <end position="254"/>
    </location>
</feature>
<evidence type="ECO:0000313" key="9">
    <source>
        <dbReference type="EMBL" id="MCU6706211.1"/>
    </source>
</evidence>
<dbReference type="InterPro" id="IPR013783">
    <property type="entry name" value="Ig-like_fold"/>
</dbReference>
<proteinExistence type="inferred from homology"/>
<dbReference type="AlphaFoldDB" id="A0AAE3IH62"/>
<reference evidence="9 10" key="1">
    <citation type="journal article" date="2021" name="ISME Commun">
        <title>Automated analysis of genomic sequences facilitates high-throughput and comprehensive description of bacteria.</title>
        <authorList>
            <person name="Hitch T.C.A."/>
        </authorList>
    </citation>
    <scope>NUCLEOTIDE SEQUENCE [LARGE SCALE GENOMIC DNA]</scope>
    <source>
        <strain evidence="9 10">Sanger_31</strain>
    </source>
</reference>
<keyword evidence="4" id="KW-0804">Transcription</keyword>
<feature type="domain" description="RNA polymerase sigma factor 70 region 4 type 2" evidence="8">
    <location>
        <begin position="126"/>
        <end position="178"/>
    </location>
</feature>
<feature type="compositionally biased region" description="Gly residues" evidence="5">
    <location>
        <begin position="472"/>
        <end position="521"/>
    </location>
</feature>
<dbReference type="RefSeq" id="WP_267301373.1">
    <property type="nucleotide sequence ID" value="NZ_JAOQJZ010000009.1"/>
</dbReference>
<dbReference type="InterPro" id="IPR039425">
    <property type="entry name" value="RNA_pol_sigma-70-like"/>
</dbReference>
<keyword evidence="6" id="KW-0472">Membrane</keyword>
<evidence type="ECO:0000256" key="1">
    <source>
        <dbReference type="ARBA" id="ARBA00010641"/>
    </source>
</evidence>
<dbReference type="Pfam" id="PF08281">
    <property type="entry name" value="Sigma70_r4_2"/>
    <property type="match status" value="1"/>
</dbReference>
<dbReference type="Gene3D" id="1.10.1740.10">
    <property type="match status" value="1"/>
</dbReference>
<evidence type="ECO:0000256" key="2">
    <source>
        <dbReference type="ARBA" id="ARBA00023015"/>
    </source>
</evidence>
<evidence type="ECO:0000259" key="7">
    <source>
        <dbReference type="Pfam" id="PF04542"/>
    </source>
</evidence>
<dbReference type="InterPro" id="IPR014284">
    <property type="entry name" value="RNA_pol_sigma-70_dom"/>
</dbReference>
<dbReference type="InterPro" id="IPR007627">
    <property type="entry name" value="RNA_pol_sigma70_r2"/>
</dbReference>
<dbReference type="InterPro" id="IPR013324">
    <property type="entry name" value="RNA_pol_sigma_r3/r4-like"/>
</dbReference>
<dbReference type="GO" id="GO:0006352">
    <property type="term" value="P:DNA-templated transcription initiation"/>
    <property type="evidence" value="ECO:0007669"/>
    <property type="project" value="InterPro"/>
</dbReference>
<feature type="compositionally biased region" description="Low complexity" evidence="5">
    <location>
        <begin position="266"/>
        <end position="282"/>
    </location>
</feature>
<accession>A0AAE3IH62</accession>
<evidence type="ECO:0000256" key="4">
    <source>
        <dbReference type="ARBA" id="ARBA00023163"/>
    </source>
</evidence>
<dbReference type="SUPFAM" id="SSF88946">
    <property type="entry name" value="Sigma2 domain of RNA polymerase sigma factors"/>
    <property type="match status" value="1"/>
</dbReference>
<dbReference type="Pfam" id="PF04542">
    <property type="entry name" value="Sigma70_r2"/>
    <property type="match status" value="1"/>
</dbReference>
<evidence type="ECO:0000259" key="8">
    <source>
        <dbReference type="Pfam" id="PF08281"/>
    </source>
</evidence>
<comment type="similarity">
    <text evidence="1">Belongs to the sigma-70 factor family. ECF subfamily.</text>
</comment>
<dbReference type="NCBIfam" id="TIGR02937">
    <property type="entry name" value="sigma70-ECF"/>
    <property type="match status" value="1"/>
</dbReference>